<name>A0ABN8U339_9BACL</name>
<gene>
    <name evidence="1" type="ORF">WJ0W_001350</name>
</gene>
<accession>A0ABN8U339</accession>
<keyword evidence="2" id="KW-1185">Reference proteome</keyword>
<organism evidence="1 2">
    <name type="scientific">Paenibacillus melissococcoides</name>
    <dbReference type="NCBI Taxonomy" id="2912268"/>
    <lineage>
        <taxon>Bacteria</taxon>
        <taxon>Bacillati</taxon>
        <taxon>Bacillota</taxon>
        <taxon>Bacilli</taxon>
        <taxon>Bacillales</taxon>
        <taxon>Paenibacillaceae</taxon>
        <taxon>Paenibacillus</taxon>
    </lineage>
</organism>
<dbReference type="Proteomes" id="UP001154322">
    <property type="component" value="Unassembled WGS sequence"/>
</dbReference>
<comment type="caution">
    <text evidence="1">The sequence shown here is derived from an EMBL/GenBank/DDBJ whole genome shotgun (WGS) entry which is preliminary data.</text>
</comment>
<sequence>MNSSMISIACHFIDGTVCRHFRAGYGRRPDDCWRRCGLNNVSWQAAMIAATPPGMIGTASAALAGGTEGSYPAEPSFFYPSIVKKYSKIFNISLVFMPRIRHVCSSRKHNP</sequence>
<protein>
    <submittedName>
        <fullName evidence="1">Uncharacterized protein</fullName>
    </submittedName>
</protein>
<reference evidence="1" key="1">
    <citation type="submission" date="2022-06" db="EMBL/GenBank/DDBJ databases">
        <authorList>
            <person name="Dietemann V."/>
            <person name="Ory F."/>
            <person name="Dainat B."/>
            <person name="Oberhansli S."/>
        </authorList>
    </citation>
    <scope>NUCLEOTIDE SEQUENCE</scope>
    <source>
        <strain evidence="1">Ena-SAMPLE-TAB-26-04-2022-14:26:32:270-5432</strain>
    </source>
</reference>
<evidence type="ECO:0000313" key="2">
    <source>
        <dbReference type="Proteomes" id="UP001154322"/>
    </source>
</evidence>
<evidence type="ECO:0000313" key="1">
    <source>
        <dbReference type="EMBL" id="CAH8244111.1"/>
    </source>
</evidence>
<proteinExistence type="predicted"/>
<dbReference type="EMBL" id="CALYLO010000001">
    <property type="protein sequence ID" value="CAH8244111.1"/>
    <property type="molecule type" value="Genomic_DNA"/>
</dbReference>